<dbReference type="SUPFAM" id="SSF55729">
    <property type="entry name" value="Acyl-CoA N-acyltransferases (Nat)"/>
    <property type="match status" value="1"/>
</dbReference>
<name>A0A2S8FT19_9BACT</name>
<dbReference type="AlphaFoldDB" id="A0A2S8FT19"/>
<dbReference type="RefSeq" id="WP_105352556.1">
    <property type="nucleotide sequence ID" value="NZ_PUIA01000030.1"/>
</dbReference>
<dbReference type="EMBL" id="PUIA01000030">
    <property type="protein sequence ID" value="PQO35307.1"/>
    <property type="molecule type" value="Genomic_DNA"/>
</dbReference>
<evidence type="ECO:0008006" key="3">
    <source>
        <dbReference type="Google" id="ProtNLM"/>
    </source>
</evidence>
<sequence>MIVVRPFSNCDPPKLVELWNHQPISRGLAQPMAVTLLEAQVLAKPYFQPKNLLIAEIEGKLAGMAHLVMAGPLLPDGLRAEIANLPIVLAANIPEAAEVEDALVQAAEAIVRETSASSILLGGTSEPGPFYFGLAKGSCNRGALVSDTRMIELAARHGFDHARSWKVYSRALRGFRPPVDRNQIAARRTLNVLREDDPPYTNFREACIYMHQHRTRYSLVQKQDSHALARLTVVQMEAFSHLRGVRMSGIVDMDSLSGCTDVQAQFFLAETLRQMTEEGTAVVETQVASDNAMLTQVVETLGFEVIDELRLMSKVIS</sequence>
<dbReference type="Proteomes" id="UP000240009">
    <property type="component" value="Unassembled WGS sequence"/>
</dbReference>
<comment type="caution">
    <text evidence="1">The sequence shown here is derived from an EMBL/GenBank/DDBJ whole genome shotgun (WGS) entry which is preliminary data.</text>
</comment>
<reference evidence="1 2" key="1">
    <citation type="submission" date="2018-02" db="EMBL/GenBank/DDBJ databases">
        <title>Comparative genomes isolates from brazilian mangrove.</title>
        <authorList>
            <person name="Araujo J.E."/>
            <person name="Taketani R.G."/>
            <person name="Silva M.C.P."/>
            <person name="Loureco M.V."/>
            <person name="Andreote F.D."/>
        </authorList>
    </citation>
    <scope>NUCLEOTIDE SEQUENCE [LARGE SCALE GENOMIC DNA]</scope>
    <source>
        <strain evidence="1 2">HEX-2 MGV</strain>
    </source>
</reference>
<evidence type="ECO:0000313" key="1">
    <source>
        <dbReference type="EMBL" id="PQO35307.1"/>
    </source>
</evidence>
<evidence type="ECO:0000313" key="2">
    <source>
        <dbReference type="Proteomes" id="UP000240009"/>
    </source>
</evidence>
<protein>
    <recommendedName>
        <fullName evidence="3">N-acetyltransferase domain-containing protein</fullName>
    </recommendedName>
</protein>
<dbReference type="Gene3D" id="3.40.630.30">
    <property type="match status" value="1"/>
</dbReference>
<dbReference type="InterPro" id="IPR016181">
    <property type="entry name" value="Acyl_CoA_acyltransferase"/>
</dbReference>
<gene>
    <name evidence="1" type="ORF">C5Y96_09750</name>
</gene>
<proteinExistence type="predicted"/>
<accession>A0A2S8FT19</accession>
<organism evidence="1 2">
    <name type="scientific">Blastopirellula marina</name>
    <dbReference type="NCBI Taxonomy" id="124"/>
    <lineage>
        <taxon>Bacteria</taxon>
        <taxon>Pseudomonadati</taxon>
        <taxon>Planctomycetota</taxon>
        <taxon>Planctomycetia</taxon>
        <taxon>Pirellulales</taxon>
        <taxon>Pirellulaceae</taxon>
        <taxon>Blastopirellula</taxon>
    </lineage>
</organism>
<dbReference type="OrthoDB" id="241885at2"/>